<comment type="caution">
    <text evidence="2">The sequence shown here is derived from an EMBL/GenBank/DDBJ whole genome shotgun (WGS) entry which is preliminary data.</text>
</comment>
<evidence type="ECO:0000313" key="3">
    <source>
        <dbReference type="Proteomes" id="UP000006262"/>
    </source>
</evidence>
<dbReference type="EMBL" id="AGZN01000031">
    <property type="protein sequence ID" value="EKN23594.1"/>
    <property type="molecule type" value="Genomic_DNA"/>
</dbReference>
<keyword evidence="1" id="KW-0175">Coiled coil</keyword>
<proteinExistence type="predicted"/>
<dbReference type="RefSeq" id="WP_005867059.1">
    <property type="nucleotide sequence ID" value="NZ_JH976489.1"/>
</dbReference>
<protein>
    <submittedName>
        <fullName evidence="2">Uncharacterized protein</fullName>
    </submittedName>
</protein>
<organism evidence="2 3">
    <name type="scientific">Parabacteroides distasonis CL09T03C24</name>
    <dbReference type="NCBI Taxonomy" id="999417"/>
    <lineage>
        <taxon>Bacteria</taxon>
        <taxon>Pseudomonadati</taxon>
        <taxon>Bacteroidota</taxon>
        <taxon>Bacteroidia</taxon>
        <taxon>Bacteroidales</taxon>
        <taxon>Tannerellaceae</taxon>
        <taxon>Parabacteroides</taxon>
    </lineage>
</organism>
<evidence type="ECO:0000313" key="2">
    <source>
        <dbReference type="EMBL" id="EKN23594.1"/>
    </source>
</evidence>
<name>A0AAD2TMV8_PARDI</name>
<feature type="coiled-coil region" evidence="1">
    <location>
        <begin position="29"/>
        <end position="70"/>
    </location>
</feature>
<dbReference type="AlphaFoldDB" id="A0AAD2TMV8"/>
<gene>
    <name evidence="2" type="ORF">HMPREF1059_03018</name>
</gene>
<accession>A0AAD2TMV8</accession>
<dbReference type="Proteomes" id="UP000006262">
    <property type="component" value="Unassembled WGS sequence"/>
</dbReference>
<sequence>MGRGRISNEEKQKRLQQESIDKFGCVLKSISATEKVEELNEQIKHLESLIENCKNEIQEIEKEALEERKSKAITLLQELPNETICEIVNHFEERLKTGESENKK</sequence>
<reference evidence="2 3" key="1">
    <citation type="submission" date="2012-02" db="EMBL/GenBank/DDBJ databases">
        <title>The Genome Sequence of Parabacteroides distasonis CL09T03C24.</title>
        <authorList>
            <consortium name="The Broad Institute Genome Sequencing Platform"/>
            <person name="Earl A."/>
            <person name="Ward D."/>
            <person name="Feldgarden M."/>
            <person name="Gevers D."/>
            <person name="Zitomersky N.L."/>
            <person name="Coyne M.J."/>
            <person name="Comstock L.E."/>
            <person name="Young S.K."/>
            <person name="Zeng Q."/>
            <person name="Gargeya S."/>
            <person name="Fitzgerald M."/>
            <person name="Haas B."/>
            <person name="Abouelleil A."/>
            <person name="Alvarado L."/>
            <person name="Arachchi H.M."/>
            <person name="Berlin A."/>
            <person name="Chapman S.B."/>
            <person name="Gearin G."/>
            <person name="Goldberg J."/>
            <person name="Griggs A."/>
            <person name="Gujja S."/>
            <person name="Hansen M."/>
            <person name="Heiman D."/>
            <person name="Howarth C."/>
            <person name="Larimer J."/>
            <person name="Lui A."/>
            <person name="MacDonald P.J.P."/>
            <person name="McCowen C."/>
            <person name="Montmayeur A."/>
            <person name="Murphy C."/>
            <person name="Neiman D."/>
            <person name="Pearson M."/>
            <person name="Priest M."/>
            <person name="Roberts A."/>
            <person name="Saif S."/>
            <person name="Shea T."/>
            <person name="Sisk P."/>
            <person name="Stolte C."/>
            <person name="Sykes S."/>
            <person name="Wortman J."/>
            <person name="Nusbaum C."/>
            <person name="Birren B."/>
        </authorList>
    </citation>
    <scope>NUCLEOTIDE SEQUENCE [LARGE SCALE GENOMIC DNA]</scope>
    <source>
        <strain evidence="2 3">CL09T03C24</strain>
    </source>
</reference>
<evidence type="ECO:0000256" key="1">
    <source>
        <dbReference type="SAM" id="Coils"/>
    </source>
</evidence>